<reference evidence="5" key="1">
    <citation type="submission" date="2021-01" db="EMBL/GenBank/DDBJ databases">
        <authorList>
            <person name="Corre E."/>
            <person name="Pelletier E."/>
            <person name="Niang G."/>
            <person name="Scheremetjew M."/>
            <person name="Finn R."/>
            <person name="Kale V."/>
            <person name="Holt S."/>
            <person name="Cochrane G."/>
            <person name="Meng A."/>
            <person name="Brown T."/>
            <person name="Cohen L."/>
        </authorList>
    </citation>
    <scope>NUCLEOTIDE SEQUENCE</scope>
    <source>
        <strain evidence="5">CCMP3107</strain>
    </source>
</reference>
<protein>
    <submittedName>
        <fullName evidence="5">Uncharacterized protein</fullName>
    </submittedName>
</protein>
<evidence type="ECO:0000256" key="2">
    <source>
        <dbReference type="ARBA" id="ARBA00023043"/>
    </source>
</evidence>
<organism evidence="5">
    <name type="scientific">Heterosigma akashiwo</name>
    <name type="common">Chromophytic alga</name>
    <name type="synonym">Heterosigma carterae</name>
    <dbReference type="NCBI Taxonomy" id="2829"/>
    <lineage>
        <taxon>Eukaryota</taxon>
        <taxon>Sar</taxon>
        <taxon>Stramenopiles</taxon>
        <taxon>Ochrophyta</taxon>
        <taxon>Raphidophyceae</taxon>
        <taxon>Chattonellales</taxon>
        <taxon>Chattonellaceae</taxon>
        <taxon>Heterosigma</taxon>
    </lineage>
</organism>
<evidence type="ECO:0000256" key="1">
    <source>
        <dbReference type="ARBA" id="ARBA00022737"/>
    </source>
</evidence>
<dbReference type="PANTHER" id="PTHR24198:SF165">
    <property type="entry name" value="ANKYRIN REPEAT-CONTAINING PROTEIN-RELATED"/>
    <property type="match status" value="1"/>
</dbReference>
<feature type="repeat" description="ANK" evidence="3">
    <location>
        <begin position="233"/>
        <end position="265"/>
    </location>
</feature>
<sequence length="297" mass="33639">MGKKLRRKSSEMSGDSRIHPEDEEEYDEGMAQGLEPVDETKAEEKWADHRNKLKENFVDDILDQFYDTPEVEKPPPPPKNRPLYKLRRKIGCGCAHVPLNLAVIEGSEAEVKRTLRRLTKKDPDKVNEYDFKGRTALSLAVKEKREDLADLILGNRHCDVDKPDRATGLAPLHHCVQLNLLATIQKLSWRECEVDPADKKGMTPLMLACALQNYNAVEMLIFMMADTEAVDENGWRPIHYACDGGSLEVVELLAEQSVDLQAKDHRGRDPSFVAQHRGFGEVVALLENWRPPHGSLI</sequence>
<gene>
    <name evidence="5" type="ORF">HAKA00212_LOCUS24685</name>
</gene>
<dbReference type="Pfam" id="PF12796">
    <property type="entry name" value="Ank_2"/>
    <property type="match status" value="1"/>
</dbReference>
<feature type="repeat" description="ANK" evidence="3">
    <location>
        <begin position="200"/>
        <end position="232"/>
    </location>
</feature>
<evidence type="ECO:0000256" key="4">
    <source>
        <dbReference type="SAM" id="MobiDB-lite"/>
    </source>
</evidence>
<dbReference type="InterPro" id="IPR036770">
    <property type="entry name" value="Ankyrin_rpt-contain_sf"/>
</dbReference>
<dbReference type="Gene3D" id="1.25.40.20">
    <property type="entry name" value="Ankyrin repeat-containing domain"/>
    <property type="match status" value="1"/>
</dbReference>
<dbReference type="PROSITE" id="PS50088">
    <property type="entry name" value="ANK_REPEAT"/>
    <property type="match status" value="2"/>
</dbReference>
<dbReference type="SMART" id="SM00248">
    <property type="entry name" value="ANK"/>
    <property type="match status" value="3"/>
</dbReference>
<dbReference type="InterPro" id="IPR002110">
    <property type="entry name" value="Ankyrin_rpt"/>
</dbReference>
<dbReference type="Pfam" id="PF00023">
    <property type="entry name" value="Ank"/>
    <property type="match status" value="1"/>
</dbReference>
<accession>A0A6V2QUB7</accession>
<feature type="region of interest" description="Disordered" evidence="4">
    <location>
        <begin position="1"/>
        <end position="43"/>
    </location>
</feature>
<evidence type="ECO:0000313" key="5">
    <source>
        <dbReference type="EMBL" id="CAE0649468.1"/>
    </source>
</evidence>
<dbReference type="PANTHER" id="PTHR24198">
    <property type="entry name" value="ANKYRIN REPEAT AND PROTEIN KINASE DOMAIN-CONTAINING PROTEIN"/>
    <property type="match status" value="1"/>
</dbReference>
<feature type="compositionally biased region" description="Basic and acidic residues" evidence="4">
    <location>
        <begin position="8"/>
        <end position="20"/>
    </location>
</feature>
<proteinExistence type="predicted"/>
<dbReference type="PROSITE" id="PS50297">
    <property type="entry name" value="ANK_REP_REGION"/>
    <property type="match status" value="1"/>
</dbReference>
<name>A0A6V2QUB7_HETAK</name>
<evidence type="ECO:0000256" key="3">
    <source>
        <dbReference type="PROSITE-ProRule" id="PRU00023"/>
    </source>
</evidence>
<keyword evidence="2 3" id="KW-0040">ANK repeat</keyword>
<keyword evidence="1" id="KW-0677">Repeat</keyword>
<dbReference type="EMBL" id="HBIU01056436">
    <property type="protein sequence ID" value="CAE0649468.1"/>
    <property type="molecule type" value="Transcribed_RNA"/>
</dbReference>
<dbReference type="AlphaFoldDB" id="A0A6V2QUB7"/>
<dbReference type="SUPFAM" id="SSF48403">
    <property type="entry name" value="Ankyrin repeat"/>
    <property type="match status" value="1"/>
</dbReference>